<proteinExistence type="predicted"/>
<gene>
    <name evidence="1" type="ORF">ABWT76_000159</name>
</gene>
<accession>A0AAU8JDZ2</accession>
<evidence type="ECO:0000313" key="1">
    <source>
        <dbReference type="EMBL" id="XCM37403.1"/>
    </source>
</evidence>
<dbReference type="AlphaFoldDB" id="A0AAU8JDZ2"/>
<reference evidence="1" key="1">
    <citation type="submission" date="2024-07" db="EMBL/GenBank/DDBJ databases">
        <authorList>
            <person name="Kim Y.J."/>
            <person name="Jeong J.Y."/>
        </authorList>
    </citation>
    <scope>NUCLEOTIDE SEQUENCE</scope>
    <source>
        <strain evidence="1">GIHE-MW2</strain>
    </source>
</reference>
<organism evidence="1">
    <name type="scientific">Planktothricoides raciborskii GIHE-MW2</name>
    <dbReference type="NCBI Taxonomy" id="2792601"/>
    <lineage>
        <taxon>Bacteria</taxon>
        <taxon>Bacillati</taxon>
        <taxon>Cyanobacteriota</taxon>
        <taxon>Cyanophyceae</taxon>
        <taxon>Oscillatoriophycideae</taxon>
        <taxon>Oscillatoriales</taxon>
        <taxon>Oscillatoriaceae</taxon>
        <taxon>Planktothricoides</taxon>
    </lineage>
</organism>
<dbReference type="RefSeq" id="WP_156331877.1">
    <property type="nucleotide sequence ID" value="NZ_CP159837.1"/>
</dbReference>
<sequence>MSKLVASLTHPTFCYVLPIRAKHSGNYVNGENRELTARIRAKHSGNYVNGENRELTARMLRPYKSIPLCPFVSLW</sequence>
<evidence type="ECO:0008006" key="2">
    <source>
        <dbReference type="Google" id="ProtNLM"/>
    </source>
</evidence>
<protein>
    <recommendedName>
        <fullName evidence="2">Transposase</fullName>
    </recommendedName>
</protein>
<dbReference type="EMBL" id="CP159837">
    <property type="protein sequence ID" value="XCM37403.1"/>
    <property type="molecule type" value="Genomic_DNA"/>
</dbReference>
<name>A0AAU8JDZ2_9CYAN</name>